<feature type="transmembrane region" description="Helical" evidence="1">
    <location>
        <begin position="14"/>
        <end position="40"/>
    </location>
</feature>
<dbReference type="PANTHER" id="PTHR46087">
    <property type="entry name" value="PUTATIVE, EXPRESSED-RELATED"/>
    <property type="match status" value="1"/>
</dbReference>
<name>A2X0U1_ORYSI</name>
<evidence type="ECO:0000313" key="3">
    <source>
        <dbReference type="Proteomes" id="UP000007015"/>
    </source>
</evidence>
<gene>
    <name evidence="2" type="ORF">OsI_05824</name>
</gene>
<proteinExistence type="predicted"/>
<dbReference type="PANTHER" id="PTHR46087:SF20">
    <property type="entry name" value="OS02G0143200 PROTEIN"/>
    <property type="match status" value="1"/>
</dbReference>
<dbReference type="Gramene" id="BGIOSGA007518-TA">
    <property type="protein sequence ID" value="BGIOSGA007518-PA"/>
    <property type="gene ID" value="BGIOSGA007518"/>
</dbReference>
<keyword evidence="1" id="KW-0472">Membrane</keyword>
<organism evidence="2 3">
    <name type="scientific">Oryza sativa subsp. indica</name>
    <name type="common">Rice</name>
    <dbReference type="NCBI Taxonomy" id="39946"/>
    <lineage>
        <taxon>Eukaryota</taxon>
        <taxon>Viridiplantae</taxon>
        <taxon>Streptophyta</taxon>
        <taxon>Embryophyta</taxon>
        <taxon>Tracheophyta</taxon>
        <taxon>Spermatophyta</taxon>
        <taxon>Magnoliopsida</taxon>
        <taxon>Liliopsida</taxon>
        <taxon>Poales</taxon>
        <taxon>Poaceae</taxon>
        <taxon>BOP clade</taxon>
        <taxon>Oryzoideae</taxon>
        <taxon>Oryzeae</taxon>
        <taxon>Oryzinae</taxon>
        <taxon>Oryza</taxon>
        <taxon>Oryza sativa</taxon>
    </lineage>
</organism>
<accession>A2X0U1</accession>
<reference evidence="2 3" key="1">
    <citation type="journal article" date="2005" name="PLoS Biol.">
        <title>The genomes of Oryza sativa: a history of duplications.</title>
        <authorList>
            <person name="Yu J."/>
            <person name="Wang J."/>
            <person name="Lin W."/>
            <person name="Li S."/>
            <person name="Li H."/>
            <person name="Zhou J."/>
            <person name="Ni P."/>
            <person name="Dong W."/>
            <person name="Hu S."/>
            <person name="Zeng C."/>
            <person name="Zhang J."/>
            <person name="Zhang Y."/>
            <person name="Li R."/>
            <person name="Xu Z."/>
            <person name="Li S."/>
            <person name="Li X."/>
            <person name="Zheng H."/>
            <person name="Cong L."/>
            <person name="Lin L."/>
            <person name="Yin J."/>
            <person name="Geng J."/>
            <person name="Li G."/>
            <person name="Shi J."/>
            <person name="Liu J."/>
            <person name="Lv H."/>
            <person name="Li J."/>
            <person name="Wang J."/>
            <person name="Deng Y."/>
            <person name="Ran L."/>
            <person name="Shi X."/>
            <person name="Wang X."/>
            <person name="Wu Q."/>
            <person name="Li C."/>
            <person name="Ren X."/>
            <person name="Wang J."/>
            <person name="Wang X."/>
            <person name="Li D."/>
            <person name="Liu D."/>
            <person name="Zhang X."/>
            <person name="Ji Z."/>
            <person name="Zhao W."/>
            <person name="Sun Y."/>
            <person name="Zhang Z."/>
            <person name="Bao J."/>
            <person name="Han Y."/>
            <person name="Dong L."/>
            <person name="Ji J."/>
            <person name="Chen P."/>
            <person name="Wu S."/>
            <person name="Liu J."/>
            <person name="Xiao Y."/>
            <person name="Bu D."/>
            <person name="Tan J."/>
            <person name="Yang L."/>
            <person name="Ye C."/>
            <person name="Zhang J."/>
            <person name="Xu J."/>
            <person name="Zhou Y."/>
            <person name="Yu Y."/>
            <person name="Zhang B."/>
            <person name="Zhuang S."/>
            <person name="Wei H."/>
            <person name="Liu B."/>
            <person name="Lei M."/>
            <person name="Yu H."/>
            <person name="Li Y."/>
            <person name="Xu H."/>
            <person name="Wei S."/>
            <person name="He X."/>
            <person name="Fang L."/>
            <person name="Zhang Z."/>
            <person name="Zhang Y."/>
            <person name="Huang X."/>
            <person name="Su Z."/>
            <person name="Tong W."/>
            <person name="Li J."/>
            <person name="Tong Z."/>
            <person name="Li S."/>
            <person name="Ye J."/>
            <person name="Wang L."/>
            <person name="Fang L."/>
            <person name="Lei T."/>
            <person name="Chen C."/>
            <person name="Chen H."/>
            <person name="Xu Z."/>
            <person name="Li H."/>
            <person name="Huang H."/>
            <person name="Zhang F."/>
            <person name="Xu H."/>
            <person name="Li N."/>
            <person name="Zhao C."/>
            <person name="Li S."/>
            <person name="Dong L."/>
            <person name="Huang Y."/>
            <person name="Li L."/>
            <person name="Xi Y."/>
            <person name="Qi Q."/>
            <person name="Li W."/>
            <person name="Zhang B."/>
            <person name="Hu W."/>
            <person name="Zhang Y."/>
            <person name="Tian X."/>
            <person name="Jiao Y."/>
            <person name="Liang X."/>
            <person name="Jin J."/>
            <person name="Gao L."/>
            <person name="Zheng W."/>
            <person name="Hao B."/>
            <person name="Liu S."/>
            <person name="Wang W."/>
            <person name="Yuan L."/>
            <person name="Cao M."/>
            <person name="McDermott J."/>
            <person name="Samudrala R."/>
            <person name="Wang J."/>
            <person name="Wong G.K."/>
            <person name="Yang H."/>
        </authorList>
    </citation>
    <scope>NUCLEOTIDE SEQUENCE [LARGE SCALE GENOMIC DNA]</scope>
    <source>
        <strain evidence="3">cv. 93-11</strain>
    </source>
</reference>
<dbReference type="AlphaFoldDB" id="A2X0U1"/>
<dbReference type="Proteomes" id="UP000007015">
    <property type="component" value="Chromosome 2"/>
</dbReference>
<evidence type="ECO:0000256" key="1">
    <source>
        <dbReference type="SAM" id="Phobius"/>
    </source>
</evidence>
<dbReference type="InterPro" id="IPR055296">
    <property type="entry name" value="SRL2-like"/>
</dbReference>
<dbReference type="STRING" id="39946.A2X0U1"/>
<evidence type="ECO:0000313" key="2">
    <source>
        <dbReference type="EMBL" id="EAY84451.1"/>
    </source>
</evidence>
<keyword evidence="1" id="KW-1133">Transmembrane helix</keyword>
<feature type="transmembrane region" description="Helical" evidence="1">
    <location>
        <begin position="61"/>
        <end position="82"/>
    </location>
</feature>
<sequence>MDHTCDLIPPFRNVYILVFLIFILMASIFEALAPSFQVAFSLMSYSLEGTDSLLPSRRRSLFTLATSMIMFFSRAFNVAPLIPICKSMLNERTMDPFLHLVQDTKLQAVKDCSAETYGSPEDDNNALKSLSAVELTQSQSRESMASTIMNNIRDLPDVTFHIFLQRISYIV</sequence>
<dbReference type="HOGENOM" id="CLU_1565425_0_0_1"/>
<dbReference type="EMBL" id="CM000127">
    <property type="protein sequence ID" value="EAY84451.1"/>
    <property type="molecule type" value="Genomic_DNA"/>
</dbReference>
<keyword evidence="1" id="KW-0812">Transmembrane</keyword>
<protein>
    <submittedName>
        <fullName evidence="2">Uncharacterized protein</fullName>
    </submittedName>
</protein>
<keyword evidence="3" id="KW-1185">Reference proteome</keyword>